<keyword evidence="1" id="KW-1133">Transmembrane helix</keyword>
<dbReference type="EMBL" id="GBRH01244037">
    <property type="protein sequence ID" value="JAD53858.1"/>
    <property type="molecule type" value="Transcribed_RNA"/>
</dbReference>
<evidence type="ECO:0000313" key="2">
    <source>
        <dbReference type="EMBL" id="JAD53858.1"/>
    </source>
</evidence>
<sequence>MHGPCRSFSSVFILLGFLFFTVLYFGLFFFLLLNIMTGSSPCWRKSL</sequence>
<name>A0A0A9AVF2_ARUDO</name>
<keyword evidence="1" id="KW-0812">Transmembrane</keyword>
<feature type="transmembrane region" description="Helical" evidence="1">
    <location>
        <begin position="12"/>
        <end position="35"/>
    </location>
</feature>
<dbReference type="AlphaFoldDB" id="A0A0A9AVF2"/>
<reference evidence="2" key="1">
    <citation type="submission" date="2014-09" db="EMBL/GenBank/DDBJ databases">
        <authorList>
            <person name="Magalhaes I.L.F."/>
            <person name="Oliveira U."/>
            <person name="Santos F.R."/>
            <person name="Vidigal T.H.D.A."/>
            <person name="Brescovit A.D."/>
            <person name="Santos A.J."/>
        </authorList>
    </citation>
    <scope>NUCLEOTIDE SEQUENCE</scope>
    <source>
        <tissue evidence="2">Shoot tissue taken approximately 20 cm above the soil surface</tissue>
    </source>
</reference>
<reference evidence="2" key="2">
    <citation type="journal article" date="2015" name="Data Brief">
        <title>Shoot transcriptome of the giant reed, Arundo donax.</title>
        <authorList>
            <person name="Barrero R.A."/>
            <person name="Guerrero F.D."/>
            <person name="Moolhuijzen P."/>
            <person name="Goolsby J.A."/>
            <person name="Tidwell J."/>
            <person name="Bellgard S.E."/>
            <person name="Bellgard M.I."/>
        </authorList>
    </citation>
    <scope>NUCLEOTIDE SEQUENCE</scope>
    <source>
        <tissue evidence="2">Shoot tissue taken approximately 20 cm above the soil surface</tissue>
    </source>
</reference>
<organism evidence="2">
    <name type="scientific">Arundo donax</name>
    <name type="common">Giant reed</name>
    <name type="synonym">Donax arundinaceus</name>
    <dbReference type="NCBI Taxonomy" id="35708"/>
    <lineage>
        <taxon>Eukaryota</taxon>
        <taxon>Viridiplantae</taxon>
        <taxon>Streptophyta</taxon>
        <taxon>Embryophyta</taxon>
        <taxon>Tracheophyta</taxon>
        <taxon>Spermatophyta</taxon>
        <taxon>Magnoliopsida</taxon>
        <taxon>Liliopsida</taxon>
        <taxon>Poales</taxon>
        <taxon>Poaceae</taxon>
        <taxon>PACMAD clade</taxon>
        <taxon>Arundinoideae</taxon>
        <taxon>Arundineae</taxon>
        <taxon>Arundo</taxon>
    </lineage>
</organism>
<accession>A0A0A9AVF2</accession>
<protein>
    <submittedName>
        <fullName evidence="2">Uncharacterized protein</fullName>
    </submittedName>
</protein>
<proteinExistence type="predicted"/>
<evidence type="ECO:0000256" key="1">
    <source>
        <dbReference type="SAM" id="Phobius"/>
    </source>
</evidence>
<keyword evidence="1" id="KW-0472">Membrane</keyword>